<keyword evidence="4" id="KW-1185">Reference proteome</keyword>
<evidence type="ECO:0000313" key="3">
    <source>
        <dbReference type="EMBL" id="KAF2400244.1"/>
    </source>
</evidence>
<keyword evidence="2" id="KW-1133">Transmembrane helix</keyword>
<feature type="compositionally biased region" description="Low complexity" evidence="1">
    <location>
        <begin position="111"/>
        <end position="132"/>
    </location>
</feature>
<proteinExistence type="predicted"/>
<keyword evidence="2" id="KW-0812">Transmembrane</keyword>
<dbReference type="AlphaFoldDB" id="A0A6G1HWD1"/>
<reference evidence="3" key="1">
    <citation type="journal article" date="2020" name="Stud. Mycol.">
        <title>101 Dothideomycetes genomes: a test case for predicting lifestyles and emergence of pathogens.</title>
        <authorList>
            <person name="Haridas S."/>
            <person name="Albert R."/>
            <person name="Binder M."/>
            <person name="Bloem J."/>
            <person name="Labutti K."/>
            <person name="Salamov A."/>
            <person name="Andreopoulos B."/>
            <person name="Baker S."/>
            <person name="Barry K."/>
            <person name="Bills G."/>
            <person name="Bluhm B."/>
            <person name="Cannon C."/>
            <person name="Castanera R."/>
            <person name="Culley D."/>
            <person name="Daum C."/>
            <person name="Ezra D."/>
            <person name="Gonzalez J."/>
            <person name="Henrissat B."/>
            <person name="Kuo A."/>
            <person name="Liang C."/>
            <person name="Lipzen A."/>
            <person name="Lutzoni F."/>
            <person name="Magnuson J."/>
            <person name="Mondo S."/>
            <person name="Nolan M."/>
            <person name="Ohm R."/>
            <person name="Pangilinan J."/>
            <person name="Park H.-J."/>
            <person name="Ramirez L."/>
            <person name="Alfaro M."/>
            <person name="Sun H."/>
            <person name="Tritt A."/>
            <person name="Yoshinaga Y."/>
            <person name="Zwiers L.-H."/>
            <person name="Turgeon B."/>
            <person name="Goodwin S."/>
            <person name="Spatafora J."/>
            <person name="Crous P."/>
            <person name="Grigoriev I."/>
        </authorList>
    </citation>
    <scope>NUCLEOTIDE SEQUENCE</scope>
    <source>
        <strain evidence="3">CBS 262.69</strain>
    </source>
</reference>
<evidence type="ECO:0000256" key="2">
    <source>
        <dbReference type="SAM" id="Phobius"/>
    </source>
</evidence>
<evidence type="ECO:0000313" key="4">
    <source>
        <dbReference type="Proteomes" id="UP000799640"/>
    </source>
</evidence>
<dbReference type="Proteomes" id="UP000799640">
    <property type="component" value="Unassembled WGS sequence"/>
</dbReference>
<keyword evidence="2" id="KW-0472">Membrane</keyword>
<gene>
    <name evidence="3" type="ORF">EJ06DRAFT_422551</name>
</gene>
<evidence type="ECO:0000256" key="1">
    <source>
        <dbReference type="SAM" id="MobiDB-lite"/>
    </source>
</evidence>
<dbReference type="EMBL" id="ML996695">
    <property type="protein sequence ID" value="KAF2400244.1"/>
    <property type="molecule type" value="Genomic_DNA"/>
</dbReference>
<protein>
    <submittedName>
        <fullName evidence="3">Uncharacterized protein</fullName>
    </submittedName>
</protein>
<feature type="region of interest" description="Disordered" evidence="1">
    <location>
        <begin position="109"/>
        <end position="132"/>
    </location>
</feature>
<accession>A0A6G1HWD1</accession>
<sequence length="157" mass="17977">MMSRTLPPCVTSYIRFSLLQLATTGQTFAFPYPKHRRQYSMATYFDKHPDEVTLTGTADWEAYAARDRQIARRRFYRRLAHFLGLSLLLGGLWAFTRLRAPLSLEGILDHGGPPATTGTTAPNRRTRSSGISTRRRISRLMFRSIRLRIIGMSMPRA</sequence>
<organism evidence="3 4">
    <name type="scientific">Trichodelitschia bisporula</name>
    <dbReference type="NCBI Taxonomy" id="703511"/>
    <lineage>
        <taxon>Eukaryota</taxon>
        <taxon>Fungi</taxon>
        <taxon>Dikarya</taxon>
        <taxon>Ascomycota</taxon>
        <taxon>Pezizomycotina</taxon>
        <taxon>Dothideomycetes</taxon>
        <taxon>Dothideomycetes incertae sedis</taxon>
        <taxon>Phaeotrichales</taxon>
        <taxon>Phaeotrichaceae</taxon>
        <taxon>Trichodelitschia</taxon>
    </lineage>
</organism>
<feature type="transmembrane region" description="Helical" evidence="2">
    <location>
        <begin position="75"/>
        <end position="95"/>
    </location>
</feature>
<name>A0A6G1HWD1_9PEZI</name>